<dbReference type="SMART" id="SM00248">
    <property type="entry name" value="ANK"/>
    <property type="match status" value="3"/>
</dbReference>
<reference evidence="3" key="1">
    <citation type="submission" date="2018-10" db="EMBL/GenBank/DDBJ databases">
        <title>Hidden diversity of soil giant viruses.</title>
        <authorList>
            <person name="Schulz F."/>
            <person name="Alteio L."/>
            <person name="Goudeau D."/>
            <person name="Ryan E.M."/>
            <person name="Malmstrom R.R."/>
            <person name="Blanchard J."/>
            <person name="Woyke T."/>
        </authorList>
    </citation>
    <scope>NUCLEOTIDE SEQUENCE</scope>
    <source>
        <strain evidence="3">SAV1</strain>
    </source>
</reference>
<name>A0A3G5AEP6_9VIRU</name>
<accession>A0A3G5AEP6</accession>
<dbReference type="PANTHER" id="PTHR24188:SF29">
    <property type="entry name" value="GH09064P"/>
    <property type="match status" value="1"/>
</dbReference>
<protein>
    <submittedName>
        <fullName evidence="3">Ankyrin repeat-containing protein</fullName>
    </submittedName>
</protein>
<proteinExistence type="predicted"/>
<dbReference type="Gene3D" id="1.25.40.20">
    <property type="entry name" value="Ankyrin repeat-containing domain"/>
    <property type="match status" value="1"/>
</dbReference>
<dbReference type="EMBL" id="MK072464">
    <property type="protein sequence ID" value="AYV85647.1"/>
    <property type="molecule type" value="Genomic_DNA"/>
</dbReference>
<dbReference type="PROSITE" id="PS50297">
    <property type="entry name" value="ANK_REP_REGION"/>
    <property type="match status" value="1"/>
</dbReference>
<dbReference type="InterPro" id="IPR036770">
    <property type="entry name" value="Ankyrin_rpt-contain_sf"/>
</dbReference>
<evidence type="ECO:0000313" key="3">
    <source>
        <dbReference type="EMBL" id="AYV85647.1"/>
    </source>
</evidence>
<evidence type="ECO:0000256" key="1">
    <source>
        <dbReference type="ARBA" id="ARBA00022737"/>
    </source>
</evidence>
<dbReference type="PANTHER" id="PTHR24188">
    <property type="entry name" value="ANKYRIN REPEAT PROTEIN"/>
    <property type="match status" value="1"/>
</dbReference>
<keyword evidence="2" id="KW-0040">ANK repeat</keyword>
<dbReference type="Pfam" id="PF12796">
    <property type="entry name" value="Ank_2"/>
    <property type="match status" value="1"/>
</dbReference>
<organism evidence="3">
    <name type="scientific">Satyrvirus sp</name>
    <dbReference type="NCBI Taxonomy" id="2487771"/>
    <lineage>
        <taxon>Viruses</taxon>
        <taxon>Varidnaviria</taxon>
        <taxon>Bamfordvirae</taxon>
        <taxon>Nucleocytoviricota</taxon>
        <taxon>Megaviricetes</taxon>
        <taxon>Imitervirales</taxon>
        <taxon>Mimiviridae</taxon>
        <taxon>Megamimivirinae</taxon>
    </lineage>
</organism>
<keyword evidence="1" id="KW-0677">Repeat</keyword>
<dbReference type="SUPFAM" id="SSF48403">
    <property type="entry name" value="Ankyrin repeat"/>
    <property type="match status" value="1"/>
</dbReference>
<dbReference type="PROSITE" id="PS50088">
    <property type="entry name" value="ANK_REPEAT"/>
    <property type="match status" value="1"/>
</dbReference>
<gene>
    <name evidence="3" type="ORF">Satyrvirus28_5</name>
</gene>
<dbReference type="InterPro" id="IPR002110">
    <property type="entry name" value="Ankyrin_rpt"/>
</dbReference>
<sequence>MYFKITNKNENHHGFQYKDGLNILDKKFDDNPENSCAPGGLYFTTKEFIHKFYKFGIYLRIVELPIDDPEFRMVNTDGDKWRANKIILKERYFLSDPSIYTKFDIGQLGFAWSCYNDNPKIIEHLVKENVNISDNALKDYILWWACKHGYLEVAKFSVENGANIHATTDHALWLASSNGHLEIVKLLINKGANVDADNGCALLYALKNGHEEVVKLLMEK</sequence>
<evidence type="ECO:0000256" key="2">
    <source>
        <dbReference type="ARBA" id="ARBA00023043"/>
    </source>
</evidence>